<gene>
    <name evidence="2" type="ORF">MM415A04550_0002</name>
    <name evidence="1" type="ORF">MM415B01983_0015</name>
</gene>
<organism evidence="2">
    <name type="scientific">viral metagenome</name>
    <dbReference type="NCBI Taxonomy" id="1070528"/>
    <lineage>
        <taxon>unclassified sequences</taxon>
        <taxon>metagenomes</taxon>
        <taxon>organismal metagenomes</taxon>
    </lineage>
</organism>
<dbReference type="EMBL" id="MT141184">
    <property type="protein sequence ID" value="QJA55834.1"/>
    <property type="molecule type" value="Genomic_DNA"/>
</dbReference>
<sequence>MPIEPFQLTKEMKKRLLDLEGDIKAVEFEIARAKRAGINVADLEERLKTAVALRDGILKEYG</sequence>
<proteinExistence type="predicted"/>
<name>A0A6M3JH36_9ZZZZ</name>
<accession>A0A6M3JH36</accession>
<evidence type="ECO:0000313" key="2">
    <source>
        <dbReference type="EMBL" id="QJA69479.1"/>
    </source>
</evidence>
<evidence type="ECO:0000313" key="1">
    <source>
        <dbReference type="EMBL" id="QJA55834.1"/>
    </source>
</evidence>
<dbReference type="EMBL" id="MT141709">
    <property type="protein sequence ID" value="QJA69479.1"/>
    <property type="molecule type" value="Genomic_DNA"/>
</dbReference>
<reference evidence="2" key="1">
    <citation type="submission" date="2020-03" db="EMBL/GenBank/DDBJ databases">
        <title>The deep terrestrial virosphere.</title>
        <authorList>
            <person name="Holmfeldt K."/>
            <person name="Nilsson E."/>
            <person name="Simone D."/>
            <person name="Lopez-Fernandez M."/>
            <person name="Wu X."/>
            <person name="de Brujin I."/>
            <person name="Lundin D."/>
            <person name="Andersson A."/>
            <person name="Bertilsson S."/>
            <person name="Dopson M."/>
        </authorList>
    </citation>
    <scope>NUCLEOTIDE SEQUENCE</scope>
    <source>
        <strain evidence="2">MM415A04550</strain>
        <strain evidence="1">MM415B01983</strain>
    </source>
</reference>
<dbReference type="AlphaFoldDB" id="A0A6M3JH36"/>
<protein>
    <submittedName>
        <fullName evidence="2">Uncharacterized protein</fullName>
    </submittedName>
</protein>